<dbReference type="Proteomes" id="UP001219525">
    <property type="component" value="Unassembled WGS sequence"/>
</dbReference>
<sequence length="282" mass="31370">METDPLAPSSTDEHDIRAQLRAQQIRVVNLEAQVSVTKLTLEHAREDIAAARRACAEYRARYEAAEGELAGVRAKYAELKRRWAKREECRERDAHIAACEENADAVLPARPETQRVPGTNQDTNRQRETHVLHKTSIDERYNKRPPNRESQDPVACDNLISLSNASDRGQDPRKRTKLDMRISIPVLDPASSMSASPKQCPTPPLANVSASNAGTKDRFPSSHRPLAIGVTPGPEKTEQGPGSRSSCTKSSWLIRDILRRILLSNVPVQSRLNSVSAEPYDK</sequence>
<reference evidence="3" key="1">
    <citation type="submission" date="2023-03" db="EMBL/GenBank/DDBJ databases">
        <title>Massive genome expansion in bonnet fungi (Mycena s.s.) driven by repeated elements and novel gene families across ecological guilds.</title>
        <authorList>
            <consortium name="Lawrence Berkeley National Laboratory"/>
            <person name="Harder C.B."/>
            <person name="Miyauchi S."/>
            <person name="Viragh M."/>
            <person name="Kuo A."/>
            <person name="Thoen E."/>
            <person name="Andreopoulos B."/>
            <person name="Lu D."/>
            <person name="Skrede I."/>
            <person name="Drula E."/>
            <person name="Henrissat B."/>
            <person name="Morin E."/>
            <person name="Kohler A."/>
            <person name="Barry K."/>
            <person name="LaButti K."/>
            <person name="Morin E."/>
            <person name="Salamov A."/>
            <person name="Lipzen A."/>
            <person name="Mereny Z."/>
            <person name="Hegedus B."/>
            <person name="Baldrian P."/>
            <person name="Stursova M."/>
            <person name="Weitz H."/>
            <person name="Taylor A."/>
            <person name="Grigoriev I.V."/>
            <person name="Nagy L.G."/>
            <person name="Martin F."/>
            <person name="Kauserud H."/>
        </authorList>
    </citation>
    <scope>NUCLEOTIDE SEQUENCE</scope>
    <source>
        <strain evidence="3">9144</strain>
    </source>
</reference>
<proteinExistence type="predicted"/>
<dbReference type="AlphaFoldDB" id="A0AAD6VNW6"/>
<keyword evidence="4" id="KW-1185">Reference proteome</keyword>
<protein>
    <submittedName>
        <fullName evidence="3">Uncharacterized protein</fullName>
    </submittedName>
</protein>
<gene>
    <name evidence="3" type="ORF">GGX14DRAFT_602966</name>
</gene>
<evidence type="ECO:0000256" key="1">
    <source>
        <dbReference type="SAM" id="Coils"/>
    </source>
</evidence>
<feature type="region of interest" description="Disordered" evidence="2">
    <location>
        <begin position="108"/>
        <end position="248"/>
    </location>
</feature>
<comment type="caution">
    <text evidence="3">The sequence shown here is derived from an EMBL/GenBank/DDBJ whole genome shotgun (WGS) entry which is preliminary data.</text>
</comment>
<accession>A0AAD6VNW6</accession>
<organism evidence="3 4">
    <name type="scientific">Mycena pura</name>
    <dbReference type="NCBI Taxonomy" id="153505"/>
    <lineage>
        <taxon>Eukaryota</taxon>
        <taxon>Fungi</taxon>
        <taxon>Dikarya</taxon>
        <taxon>Basidiomycota</taxon>
        <taxon>Agaricomycotina</taxon>
        <taxon>Agaricomycetes</taxon>
        <taxon>Agaricomycetidae</taxon>
        <taxon>Agaricales</taxon>
        <taxon>Marasmiineae</taxon>
        <taxon>Mycenaceae</taxon>
        <taxon>Mycena</taxon>
    </lineage>
</organism>
<evidence type="ECO:0000313" key="4">
    <source>
        <dbReference type="Proteomes" id="UP001219525"/>
    </source>
</evidence>
<name>A0AAD6VNW6_9AGAR</name>
<keyword evidence="1" id="KW-0175">Coiled coil</keyword>
<dbReference type="EMBL" id="JARJCW010000014">
    <property type="protein sequence ID" value="KAJ7217323.1"/>
    <property type="molecule type" value="Genomic_DNA"/>
</dbReference>
<evidence type="ECO:0000256" key="2">
    <source>
        <dbReference type="SAM" id="MobiDB-lite"/>
    </source>
</evidence>
<feature type="coiled-coil region" evidence="1">
    <location>
        <begin position="41"/>
        <end position="82"/>
    </location>
</feature>
<feature type="compositionally biased region" description="Basic and acidic residues" evidence="2">
    <location>
        <begin position="124"/>
        <end position="151"/>
    </location>
</feature>
<feature type="compositionally biased region" description="Basic and acidic residues" evidence="2">
    <location>
        <begin position="168"/>
        <end position="180"/>
    </location>
</feature>
<evidence type="ECO:0000313" key="3">
    <source>
        <dbReference type="EMBL" id="KAJ7217323.1"/>
    </source>
</evidence>